<protein>
    <submittedName>
        <fullName evidence="1">Uncharacterized protein</fullName>
    </submittedName>
</protein>
<dbReference type="OrthoDB" id="10537797at2759"/>
<dbReference type="Proteomes" id="UP000219338">
    <property type="component" value="Unassembled WGS sequence"/>
</dbReference>
<reference evidence="2" key="1">
    <citation type="journal article" date="2017" name="Nat. Ecol. Evol.">
        <title>Genome expansion and lineage-specific genetic innovations in the forest pathogenic fungi Armillaria.</title>
        <authorList>
            <person name="Sipos G."/>
            <person name="Prasanna A.N."/>
            <person name="Walter M.C."/>
            <person name="O'Connor E."/>
            <person name="Balint B."/>
            <person name="Krizsan K."/>
            <person name="Kiss B."/>
            <person name="Hess J."/>
            <person name="Varga T."/>
            <person name="Slot J."/>
            <person name="Riley R."/>
            <person name="Boka B."/>
            <person name="Rigling D."/>
            <person name="Barry K."/>
            <person name="Lee J."/>
            <person name="Mihaltcheva S."/>
            <person name="LaButti K."/>
            <person name="Lipzen A."/>
            <person name="Waldron R."/>
            <person name="Moloney N.M."/>
            <person name="Sperisen C."/>
            <person name="Kredics L."/>
            <person name="Vagvoelgyi C."/>
            <person name="Patrignani A."/>
            <person name="Fitzpatrick D."/>
            <person name="Nagy I."/>
            <person name="Doyle S."/>
            <person name="Anderson J.B."/>
            <person name="Grigoriev I.V."/>
            <person name="Gueldener U."/>
            <person name="Muensterkoetter M."/>
            <person name="Nagy L.G."/>
        </authorList>
    </citation>
    <scope>NUCLEOTIDE SEQUENCE [LARGE SCALE GENOMIC DNA]</scope>
    <source>
        <strain evidence="2">C18/9</strain>
    </source>
</reference>
<organism evidence="1 2">
    <name type="scientific">Armillaria ostoyae</name>
    <name type="common">Armillaria root rot fungus</name>
    <dbReference type="NCBI Taxonomy" id="47428"/>
    <lineage>
        <taxon>Eukaryota</taxon>
        <taxon>Fungi</taxon>
        <taxon>Dikarya</taxon>
        <taxon>Basidiomycota</taxon>
        <taxon>Agaricomycotina</taxon>
        <taxon>Agaricomycetes</taxon>
        <taxon>Agaricomycetidae</taxon>
        <taxon>Agaricales</taxon>
        <taxon>Marasmiineae</taxon>
        <taxon>Physalacriaceae</taxon>
        <taxon>Armillaria</taxon>
    </lineage>
</organism>
<dbReference type="EMBL" id="FUEG01000050">
    <property type="protein sequence ID" value="SJL17929.1"/>
    <property type="molecule type" value="Genomic_DNA"/>
</dbReference>
<keyword evidence="2" id="KW-1185">Reference proteome</keyword>
<accession>A0A284SAC5</accession>
<sequence>MAGHDVCRDRYGLMEAGSGRVSDICTTPCIAHSRAYSQFTQSGSPVNRRFWLDTRMGPEAYL</sequence>
<dbReference type="AlphaFoldDB" id="A0A284SAC5"/>
<evidence type="ECO:0000313" key="2">
    <source>
        <dbReference type="Proteomes" id="UP000219338"/>
    </source>
</evidence>
<name>A0A284SAC5_ARMOS</name>
<gene>
    <name evidence="1" type="ORF">ARMOST_21499</name>
</gene>
<evidence type="ECO:0000313" key="1">
    <source>
        <dbReference type="EMBL" id="SJL17929.1"/>
    </source>
</evidence>
<proteinExistence type="predicted"/>